<dbReference type="STRING" id="1302250.GCA_001313225_02013"/>
<dbReference type="Proteomes" id="UP000198402">
    <property type="component" value="Unassembled WGS sequence"/>
</dbReference>
<dbReference type="SUPFAM" id="SSF54106">
    <property type="entry name" value="LysM domain"/>
    <property type="match status" value="1"/>
</dbReference>
<feature type="transmembrane region" description="Helical" evidence="2">
    <location>
        <begin position="43"/>
        <end position="65"/>
    </location>
</feature>
<organism evidence="4 5">
    <name type="scientific">Secundilactobacillus silagei JCM 19001</name>
    <dbReference type="NCBI Taxonomy" id="1302250"/>
    <lineage>
        <taxon>Bacteria</taxon>
        <taxon>Bacillati</taxon>
        <taxon>Bacillota</taxon>
        <taxon>Bacilli</taxon>
        <taxon>Lactobacillales</taxon>
        <taxon>Lactobacillaceae</taxon>
        <taxon>Secundilactobacillus</taxon>
    </lineage>
</organism>
<dbReference type="EMBL" id="BCMG01000011">
    <property type="protein sequence ID" value="GAX01941.1"/>
    <property type="molecule type" value="Genomic_DNA"/>
</dbReference>
<accession>A0A1Z5IKI9</accession>
<dbReference type="Pfam" id="PF01476">
    <property type="entry name" value="LysM"/>
    <property type="match status" value="1"/>
</dbReference>
<keyword evidence="2" id="KW-0472">Membrane</keyword>
<evidence type="ECO:0000256" key="1">
    <source>
        <dbReference type="SAM" id="MobiDB-lite"/>
    </source>
</evidence>
<dbReference type="AlphaFoldDB" id="A0A1Z5IKI9"/>
<dbReference type="Gene3D" id="3.10.350.10">
    <property type="entry name" value="LysM domain"/>
    <property type="match status" value="1"/>
</dbReference>
<protein>
    <recommendedName>
        <fullName evidence="3">LysM domain-containing protein</fullName>
    </recommendedName>
</protein>
<dbReference type="PROSITE" id="PS51782">
    <property type="entry name" value="LYSM"/>
    <property type="match status" value="1"/>
</dbReference>
<feature type="region of interest" description="Disordered" evidence="1">
    <location>
        <begin position="1"/>
        <end position="38"/>
    </location>
</feature>
<gene>
    <name evidence="4" type="ORF">IWT126_02005</name>
</gene>
<feature type="compositionally biased region" description="Basic residues" evidence="1">
    <location>
        <begin position="90"/>
        <end position="105"/>
    </location>
</feature>
<proteinExistence type="predicted"/>
<feature type="compositionally biased region" description="Polar residues" evidence="1">
    <location>
        <begin position="71"/>
        <end position="89"/>
    </location>
</feature>
<dbReference type="SMART" id="SM00257">
    <property type="entry name" value="LysM"/>
    <property type="match status" value="1"/>
</dbReference>
<reference evidence="4 5" key="1">
    <citation type="submission" date="2015-11" db="EMBL/GenBank/DDBJ databases">
        <title>Draft genome sequences of new species of the genus Lactobacillus isolated from orchardgrass silage.</title>
        <authorList>
            <person name="Tohno M."/>
            <person name="Tanizawa Y."/>
            <person name="Arita M."/>
        </authorList>
    </citation>
    <scope>NUCLEOTIDE SEQUENCE [LARGE SCALE GENOMIC DNA]</scope>
    <source>
        <strain evidence="4 5">IWT126</strain>
    </source>
</reference>
<keyword evidence="2" id="KW-1133">Transmembrane helix</keyword>
<dbReference type="InterPro" id="IPR036779">
    <property type="entry name" value="LysM_dom_sf"/>
</dbReference>
<dbReference type="InterPro" id="IPR018392">
    <property type="entry name" value="LysM"/>
</dbReference>
<feature type="compositionally biased region" description="Low complexity" evidence="1">
    <location>
        <begin position="135"/>
        <end position="156"/>
    </location>
</feature>
<evidence type="ECO:0000313" key="5">
    <source>
        <dbReference type="Proteomes" id="UP000198402"/>
    </source>
</evidence>
<feature type="domain" description="LysM" evidence="3">
    <location>
        <begin position="184"/>
        <end position="228"/>
    </location>
</feature>
<evidence type="ECO:0000256" key="2">
    <source>
        <dbReference type="SAM" id="Phobius"/>
    </source>
</evidence>
<feature type="compositionally biased region" description="Low complexity" evidence="1">
    <location>
        <begin position="166"/>
        <end position="186"/>
    </location>
</feature>
<feature type="compositionally biased region" description="Basic and acidic residues" evidence="1">
    <location>
        <begin position="1"/>
        <end position="14"/>
    </location>
</feature>
<comment type="caution">
    <text evidence="4">The sequence shown here is derived from an EMBL/GenBank/DDBJ whole genome shotgun (WGS) entry which is preliminary data.</text>
</comment>
<evidence type="ECO:0000259" key="3">
    <source>
        <dbReference type="PROSITE" id="PS51782"/>
    </source>
</evidence>
<feature type="region of interest" description="Disordered" evidence="1">
    <location>
        <begin position="71"/>
        <end position="186"/>
    </location>
</feature>
<evidence type="ECO:0000313" key="4">
    <source>
        <dbReference type="EMBL" id="GAX01941.1"/>
    </source>
</evidence>
<keyword evidence="5" id="KW-1185">Reference proteome</keyword>
<dbReference type="OrthoDB" id="2152150at2"/>
<keyword evidence="2" id="KW-0812">Transmembrane</keyword>
<dbReference type="RefSeq" id="WP_089137080.1">
    <property type="nucleotide sequence ID" value="NZ_BCMG01000011.1"/>
</dbReference>
<name>A0A1Z5IKI9_9LACO</name>
<sequence length="229" mass="24292">MDPKKDDHSSETKPWDQSFGDDRDDQGNLSRTKRHKQSHNNRLVTIILVAIIILIAVGSLIYGLARQSAMNKPDNSMSVASERTSSVSQPHRKKAAKSVSKKSVSKKPASTSVSEKKTPAADTNASSKVSEHSSAKATSAVTTSSQTQQTSEPATAKQPTTHAKPAKSTASQHATSSTSGSGSKYATVGQGQGIYRVAVNNGISVERLKQLNGGLTGQTLRPGQKLRVK</sequence>